<feature type="domain" description="IclR-ED" evidence="5">
    <location>
        <begin position="74"/>
        <end position="253"/>
    </location>
</feature>
<dbReference type="PROSITE" id="PS51077">
    <property type="entry name" value="HTH_ICLR"/>
    <property type="match status" value="1"/>
</dbReference>
<dbReference type="Pfam" id="PF09339">
    <property type="entry name" value="HTH_IclR"/>
    <property type="match status" value="1"/>
</dbReference>
<evidence type="ECO:0000256" key="3">
    <source>
        <dbReference type="ARBA" id="ARBA00023163"/>
    </source>
</evidence>
<dbReference type="SMART" id="SM00346">
    <property type="entry name" value="HTH_ICLR"/>
    <property type="match status" value="1"/>
</dbReference>
<dbReference type="PANTHER" id="PTHR30136">
    <property type="entry name" value="HELIX-TURN-HELIX TRANSCRIPTIONAL REGULATOR, ICLR FAMILY"/>
    <property type="match status" value="1"/>
</dbReference>
<evidence type="ECO:0000259" key="5">
    <source>
        <dbReference type="PROSITE" id="PS51078"/>
    </source>
</evidence>
<dbReference type="InterPro" id="IPR005471">
    <property type="entry name" value="Tscrpt_reg_IclR_N"/>
</dbReference>
<proteinExistence type="predicted"/>
<accession>A0A6M6JP52</accession>
<dbReference type="RefSeq" id="WP_172163565.1">
    <property type="nucleotide sequence ID" value="NZ_CP053564.1"/>
</dbReference>
<evidence type="ECO:0000259" key="4">
    <source>
        <dbReference type="PROSITE" id="PS51077"/>
    </source>
</evidence>
<dbReference type="Gene3D" id="3.30.450.40">
    <property type="match status" value="1"/>
</dbReference>
<evidence type="ECO:0000256" key="1">
    <source>
        <dbReference type="ARBA" id="ARBA00023015"/>
    </source>
</evidence>
<dbReference type="SUPFAM" id="SSF46785">
    <property type="entry name" value="Winged helix' DNA-binding domain"/>
    <property type="match status" value="1"/>
</dbReference>
<dbReference type="SUPFAM" id="SSF55781">
    <property type="entry name" value="GAF domain-like"/>
    <property type="match status" value="1"/>
</dbReference>
<dbReference type="Proteomes" id="UP000505377">
    <property type="component" value="Chromosome"/>
</dbReference>
<dbReference type="Gene3D" id="1.10.10.10">
    <property type="entry name" value="Winged helix-like DNA-binding domain superfamily/Winged helix DNA-binding domain"/>
    <property type="match status" value="1"/>
</dbReference>
<organism evidence="6 7">
    <name type="scientific">Pseudonocardia broussonetiae</name>
    <dbReference type="NCBI Taxonomy" id="2736640"/>
    <lineage>
        <taxon>Bacteria</taxon>
        <taxon>Bacillati</taxon>
        <taxon>Actinomycetota</taxon>
        <taxon>Actinomycetes</taxon>
        <taxon>Pseudonocardiales</taxon>
        <taxon>Pseudonocardiaceae</taxon>
        <taxon>Pseudonocardia</taxon>
    </lineage>
</organism>
<dbReference type="InterPro" id="IPR050707">
    <property type="entry name" value="HTH_MetabolicPath_Reg"/>
</dbReference>
<name>A0A6M6JP52_9PSEU</name>
<keyword evidence="2" id="KW-0238">DNA-binding</keyword>
<dbReference type="InterPro" id="IPR029016">
    <property type="entry name" value="GAF-like_dom_sf"/>
</dbReference>
<dbReference type="InterPro" id="IPR014757">
    <property type="entry name" value="Tscrpt_reg_IclR_C"/>
</dbReference>
<dbReference type="AlphaFoldDB" id="A0A6M6JP52"/>
<dbReference type="PROSITE" id="PS51078">
    <property type="entry name" value="ICLR_ED"/>
    <property type="match status" value="1"/>
</dbReference>
<feature type="domain" description="HTH iclR-type" evidence="4">
    <location>
        <begin position="11"/>
        <end position="73"/>
    </location>
</feature>
<evidence type="ECO:0000313" key="7">
    <source>
        <dbReference type="Proteomes" id="UP000505377"/>
    </source>
</evidence>
<dbReference type="GO" id="GO:0003677">
    <property type="term" value="F:DNA binding"/>
    <property type="evidence" value="ECO:0007669"/>
    <property type="project" value="UniProtKB-KW"/>
</dbReference>
<dbReference type="GO" id="GO:0003700">
    <property type="term" value="F:DNA-binding transcription factor activity"/>
    <property type="evidence" value="ECO:0007669"/>
    <property type="project" value="TreeGrafter"/>
</dbReference>
<protein>
    <submittedName>
        <fullName evidence="6">IclR family transcriptional regulator</fullName>
    </submittedName>
</protein>
<evidence type="ECO:0000256" key="2">
    <source>
        <dbReference type="ARBA" id="ARBA00023125"/>
    </source>
</evidence>
<dbReference type="KEGG" id="pbro:HOP40_26775"/>
<dbReference type="GO" id="GO:0045892">
    <property type="term" value="P:negative regulation of DNA-templated transcription"/>
    <property type="evidence" value="ECO:0007669"/>
    <property type="project" value="TreeGrafter"/>
</dbReference>
<keyword evidence="7" id="KW-1185">Reference proteome</keyword>
<keyword evidence="3" id="KW-0804">Transcription</keyword>
<evidence type="ECO:0000313" key="6">
    <source>
        <dbReference type="EMBL" id="QJY48940.1"/>
    </source>
</evidence>
<sequence length="267" mass="28356">MAGGSTRWQGRSVISKAVALLDAFGPSTPELSLGDLARITGLPVSTTYRLATELVEWGGLERAGSGTGYRIGVRLWELGVLAPRGATLREVALPHMQDLYQATRENVHLAVLDGREALYLDTIAGRGAVPVRSRRGGRLPLHATGVGKVLLAHAPESLLHEILDAGLRRYTAHTVVAPGHLRRALAETRRTGIAYAREEMSLGSQSVASPVTGSDGTVVAALAVVLRSGRGDLRRLGPAVRTAAIAASRSLQERERLAGPLAVRHSR</sequence>
<keyword evidence="1" id="KW-0805">Transcription regulation</keyword>
<dbReference type="InterPro" id="IPR036388">
    <property type="entry name" value="WH-like_DNA-bd_sf"/>
</dbReference>
<dbReference type="PANTHER" id="PTHR30136:SF24">
    <property type="entry name" value="HTH-TYPE TRANSCRIPTIONAL REPRESSOR ALLR"/>
    <property type="match status" value="1"/>
</dbReference>
<dbReference type="EMBL" id="CP053564">
    <property type="protein sequence ID" value="QJY48940.1"/>
    <property type="molecule type" value="Genomic_DNA"/>
</dbReference>
<dbReference type="Pfam" id="PF01614">
    <property type="entry name" value="IclR_C"/>
    <property type="match status" value="1"/>
</dbReference>
<dbReference type="InterPro" id="IPR036390">
    <property type="entry name" value="WH_DNA-bd_sf"/>
</dbReference>
<reference evidence="6 7" key="1">
    <citation type="submission" date="2020-05" db="EMBL/GenBank/DDBJ databases">
        <authorList>
            <person name="Mo P."/>
        </authorList>
    </citation>
    <scope>NUCLEOTIDE SEQUENCE [LARGE SCALE GENOMIC DNA]</scope>
    <source>
        <strain evidence="6 7">Gen01</strain>
    </source>
</reference>
<gene>
    <name evidence="6" type="ORF">HOP40_26775</name>
</gene>